<evidence type="ECO:0000256" key="3">
    <source>
        <dbReference type="ARBA" id="ARBA00023002"/>
    </source>
</evidence>
<keyword evidence="2 5" id="KW-0575">Peroxidase</keyword>
<organism evidence="6 7">
    <name type="scientific">Mycetocola zhujimingii</name>
    <dbReference type="NCBI Taxonomy" id="2079792"/>
    <lineage>
        <taxon>Bacteria</taxon>
        <taxon>Bacillati</taxon>
        <taxon>Actinomycetota</taxon>
        <taxon>Actinomycetes</taxon>
        <taxon>Micrococcales</taxon>
        <taxon>Microbacteriaceae</taxon>
        <taxon>Mycetocola</taxon>
    </lineage>
</organism>
<dbReference type="Pfam" id="PF00255">
    <property type="entry name" value="GSHPx"/>
    <property type="match status" value="1"/>
</dbReference>
<reference evidence="7" key="1">
    <citation type="submission" date="2018-04" db="EMBL/GenBank/DDBJ databases">
        <authorList>
            <person name="Liu S."/>
            <person name="Wang Z."/>
            <person name="Li J."/>
        </authorList>
    </citation>
    <scope>NUCLEOTIDE SEQUENCE [LARGE SCALE GENOMIC DNA]</scope>
    <source>
        <strain evidence="7">622</strain>
    </source>
</reference>
<evidence type="ECO:0000313" key="7">
    <source>
        <dbReference type="Proteomes" id="UP000244962"/>
    </source>
</evidence>
<keyword evidence="3 5" id="KW-0560">Oxidoreductase</keyword>
<dbReference type="PANTHER" id="PTHR11592:SF40">
    <property type="entry name" value="THIOREDOXIN_GLUTATHIONE PEROXIDASE BTUE"/>
    <property type="match status" value="1"/>
</dbReference>
<dbReference type="InterPro" id="IPR000889">
    <property type="entry name" value="Glutathione_peroxidase"/>
</dbReference>
<dbReference type="RefSeq" id="WP_108963484.1">
    <property type="nucleotide sequence ID" value="NZ_QEFB01000013.1"/>
</dbReference>
<dbReference type="GO" id="GO:0034599">
    <property type="term" value="P:cellular response to oxidative stress"/>
    <property type="evidence" value="ECO:0007669"/>
    <property type="project" value="TreeGrafter"/>
</dbReference>
<dbReference type="EMBL" id="QEFB01000013">
    <property type="protein sequence ID" value="PWC06502.1"/>
    <property type="molecule type" value="Genomic_DNA"/>
</dbReference>
<dbReference type="PROSITE" id="PS00460">
    <property type="entry name" value="GLUTATHIONE_PEROXID_1"/>
    <property type="match status" value="1"/>
</dbReference>
<comment type="caution">
    <text evidence="6">The sequence shown here is derived from an EMBL/GenBank/DDBJ whole genome shotgun (WGS) entry which is preliminary data.</text>
</comment>
<keyword evidence="7" id="KW-1185">Reference proteome</keyword>
<accession>A0A2U1TC79</accession>
<evidence type="ECO:0000256" key="2">
    <source>
        <dbReference type="ARBA" id="ARBA00022559"/>
    </source>
</evidence>
<name>A0A2U1TC79_9MICO</name>
<proteinExistence type="inferred from homology"/>
<dbReference type="PROSITE" id="PS51355">
    <property type="entry name" value="GLUTATHIONE_PEROXID_3"/>
    <property type="match status" value="1"/>
</dbReference>
<dbReference type="InterPro" id="IPR029759">
    <property type="entry name" value="GPX_AS"/>
</dbReference>
<dbReference type="InterPro" id="IPR029760">
    <property type="entry name" value="GPX_CS"/>
</dbReference>
<dbReference type="Proteomes" id="UP000244962">
    <property type="component" value="Unassembled WGS sequence"/>
</dbReference>
<evidence type="ECO:0000256" key="5">
    <source>
        <dbReference type="RuleBase" id="RU000499"/>
    </source>
</evidence>
<gene>
    <name evidence="6" type="ORF">DF223_13040</name>
</gene>
<dbReference type="PANTHER" id="PTHR11592">
    <property type="entry name" value="GLUTATHIONE PEROXIDASE"/>
    <property type="match status" value="1"/>
</dbReference>
<protein>
    <recommendedName>
        <fullName evidence="5">Glutathione peroxidase</fullName>
    </recommendedName>
</protein>
<dbReference type="CDD" id="cd00340">
    <property type="entry name" value="GSH_Peroxidase"/>
    <property type="match status" value="1"/>
</dbReference>
<dbReference type="SUPFAM" id="SSF52833">
    <property type="entry name" value="Thioredoxin-like"/>
    <property type="match status" value="1"/>
</dbReference>
<feature type="active site" evidence="4">
    <location>
        <position position="35"/>
    </location>
</feature>
<dbReference type="PRINTS" id="PR01011">
    <property type="entry name" value="GLUTPROXDASE"/>
</dbReference>
<dbReference type="PIRSF" id="PIRSF000303">
    <property type="entry name" value="Glutathion_perox"/>
    <property type="match status" value="1"/>
</dbReference>
<sequence>MSIRDIPLTTISGGTTTLAEHKDKVVVVVNVASKCGLAPQYDVLEAMYEKYRDRGFVVLGFPSNQFFQEPGEGEAIEESCRINHGVTFPIMQKIRVNGKDAAPLYQELTKTPDAHGKAGKVKWNFEKFVITPDDTVHRFRPMTAPDAPEIISVIEGALAPAA</sequence>
<evidence type="ECO:0000313" key="6">
    <source>
        <dbReference type="EMBL" id="PWC06502.1"/>
    </source>
</evidence>
<evidence type="ECO:0000256" key="1">
    <source>
        <dbReference type="ARBA" id="ARBA00006926"/>
    </source>
</evidence>
<dbReference type="AlphaFoldDB" id="A0A2U1TC79"/>
<dbReference type="GO" id="GO:0004601">
    <property type="term" value="F:peroxidase activity"/>
    <property type="evidence" value="ECO:0007669"/>
    <property type="project" value="UniProtKB-KW"/>
</dbReference>
<dbReference type="InterPro" id="IPR036249">
    <property type="entry name" value="Thioredoxin-like_sf"/>
</dbReference>
<dbReference type="Gene3D" id="3.40.30.10">
    <property type="entry name" value="Glutaredoxin"/>
    <property type="match status" value="1"/>
</dbReference>
<comment type="similarity">
    <text evidence="1 5">Belongs to the glutathione peroxidase family.</text>
</comment>
<dbReference type="PROSITE" id="PS00763">
    <property type="entry name" value="GLUTATHIONE_PEROXID_2"/>
    <property type="match status" value="1"/>
</dbReference>
<evidence type="ECO:0000256" key="4">
    <source>
        <dbReference type="PIRSR" id="PIRSR000303-1"/>
    </source>
</evidence>